<dbReference type="InterPro" id="IPR057169">
    <property type="entry name" value="DUF7847"/>
</dbReference>
<evidence type="ECO:0000259" key="3">
    <source>
        <dbReference type="Pfam" id="PF25231"/>
    </source>
</evidence>
<evidence type="ECO:0000256" key="1">
    <source>
        <dbReference type="SAM" id="MobiDB-lite"/>
    </source>
</evidence>
<evidence type="ECO:0000313" key="4">
    <source>
        <dbReference type="EMBL" id="TQK76201.1"/>
    </source>
</evidence>
<dbReference type="Proteomes" id="UP000316181">
    <property type="component" value="Unassembled WGS sequence"/>
</dbReference>
<feature type="transmembrane region" description="Helical" evidence="2">
    <location>
        <begin position="224"/>
        <end position="248"/>
    </location>
</feature>
<keyword evidence="5" id="KW-1185">Reference proteome</keyword>
<proteinExistence type="predicted"/>
<feature type="region of interest" description="Disordered" evidence="1">
    <location>
        <begin position="1"/>
        <end position="92"/>
    </location>
</feature>
<dbReference type="Pfam" id="PF25231">
    <property type="entry name" value="DUF7847"/>
    <property type="match status" value="1"/>
</dbReference>
<evidence type="ECO:0000313" key="5">
    <source>
        <dbReference type="Proteomes" id="UP000316181"/>
    </source>
</evidence>
<name>A0A542SNJ2_9MICO</name>
<keyword evidence="2" id="KW-1133">Transmembrane helix</keyword>
<comment type="caution">
    <text evidence="4">The sequence shown here is derived from an EMBL/GenBank/DDBJ whole genome shotgun (WGS) entry which is preliminary data.</text>
</comment>
<dbReference type="EMBL" id="VFNV01000001">
    <property type="protein sequence ID" value="TQK76201.1"/>
    <property type="molecule type" value="Genomic_DNA"/>
</dbReference>
<reference evidence="4 5" key="1">
    <citation type="submission" date="2019-06" db="EMBL/GenBank/DDBJ databases">
        <title>Sequencing the genomes of 1000 actinobacteria strains.</title>
        <authorList>
            <person name="Klenk H.-P."/>
        </authorList>
    </citation>
    <scope>NUCLEOTIDE SEQUENCE [LARGE SCALE GENOMIC DNA]</scope>
    <source>
        <strain evidence="4 5">DSM 10596</strain>
    </source>
</reference>
<feature type="transmembrane region" description="Helical" evidence="2">
    <location>
        <begin position="352"/>
        <end position="381"/>
    </location>
</feature>
<feature type="compositionally biased region" description="Low complexity" evidence="1">
    <location>
        <begin position="14"/>
        <end position="74"/>
    </location>
</feature>
<feature type="transmembrane region" description="Helical" evidence="2">
    <location>
        <begin position="127"/>
        <end position="150"/>
    </location>
</feature>
<organism evidence="4 5">
    <name type="scientific">Rarobacter incanus</name>
    <dbReference type="NCBI Taxonomy" id="153494"/>
    <lineage>
        <taxon>Bacteria</taxon>
        <taxon>Bacillati</taxon>
        <taxon>Actinomycetota</taxon>
        <taxon>Actinomycetes</taxon>
        <taxon>Micrococcales</taxon>
        <taxon>Rarobacteraceae</taxon>
        <taxon>Rarobacter</taxon>
    </lineage>
</organism>
<feature type="transmembrane region" description="Helical" evidence="2">
    <location>
        <begin position="311"/>
        <end position="340"/>
    </location>
</feature>
<protein>
    <recommendedName>
        <fullName evidence="3">DUF7847 domain-containing protein</fullName>
    </recommendedName>
</protein>
<accession>A0A542SNJ2</accession>
<feature type="transmembrane region" description="Helical" evidence="2">
    <location>
        <begin position="179"/>
        <end position="203"/>
    </location>
</feature>
<dbReference type="SUPFAM" id="SSF81995">
    <property type="entry name" value="beta-sandwich domain of Sec23/24"/>
    <property type="match status" value="1"/>
</dbReference>
<gene>
    <name evidence="4" type="ORF">FB389_0861</name>
</gene>
<feature type="domain" description="DUF7847" evidence="3">
    <location>
        <begin position="224"/>
        <end position="374"/>
    </location>
</feature>
<keyword evidence="2" id="KW-0472">Membrane</keyword>
<dbReference type="AlphaFoldDB" id="A0A542SNJ2"/>
<evidence type="ECO:0000256" key="2">
    <source>
        <dbReference type="SAM" id="Phobius"/>
    </source>
</evidence>
<keyword evidence="2" id="KW-0812">Transmembrane</keyword>
<feature type="transmembrane region" description="Helical" evidence="2">
    <location>
        <begin position="268"/>
        <end position="291"/>
    </location>
</feature>
<sequence length="401" mass="42226">MVTIDTLGVRHMTEPGPGSSEPPLGAPQEGQPQYGQPQYGQYGQPQYGQYGQTQYGQYGQPQYGQYGQPQYGQYDPTQLPTPGPAQPGAARLGAKPGIIPLRPLSLGEVLDGAFNAVRRNFATTMGLTLIIVAICVAVTTTIGTLAMPAISARLGTWTSMLDEGETSIGSLGYLDQQGISMFSSVGAALAGIPITGTLVYAIGQLVLGRKITAGQVWSQVRPRLWALVGLTAITSAIILVIVAGPIAIMVPMLSNASAGWLLVWVPLYFVALVAAAVVSVLLSFAPAVLILEEAGVVASVKRSWNLVKTRFWPIFGTEALVYVIVSFLSQIIAVPLVLVATIVGTQTGSAPAWIVLMTVATLLASAISAVFTACVNSILYVDVRMRKEGLDVELADQAGRP</sequence>